<evidence type="ECO:0000256" key="4">
    <source>
        <dbReference type="SAM" id="SignalP"/>
    </source>
</evidence>
<comment type="caution">
    <text evidence="7">The sequence shown here is derived from an EMBL/GenBank/DDBJ whole genome shotgun (WGS) entry which is preliminary data.</text>
</comment>
<feature type="chain" id="PRO_5039583524" evidence="4">
    <location>
        <begin position="24"/>
        <end position="271"/>
    </location>
</feature>
<evidence type="ECO:0000313" key="8">
    <source>
        <dbReference type="Proteomes" id="UP000033772"/>
    </source>
</evidence>
<dbReference type="SMART" id="SM00079">
    <property type="entry name" value="PBPe"/>
    <property type="match status" value="1"/>
</dbReference>
<evidence type="ECO:0000259" key="5">
    <source>
        <dbReference type="SMART" id="SM00062"/>
    </source>
</evidence>
<dbReference type="GO" id="GO:0016020">
    <property type="term" value="C:membrane"/>
    <property type="evidence" value="ECO:0007669"/>
    <property type="project" value="InterPro"/>
</dbReference>
<evidence type="ECO:0000256" key="3">
    <source>
        <dbReference type="ARBA" id="ARBA00022729"/>
    </source>
</evidence>
<dbReference type="STRING" id="1844.UG56_024845"/>
<keyword evidence="8" id="KW-1185">Reference proteome</keyword>
<dbReference type="PANTHER" id="PTHR30085:SF6">
    <property type="entry name" value="ABC TRANSPORTER GLUTAMINE-BINDING PROTEIN GLNH"/>
    <property type="match status" value="1"/>
</dbReference>
<dbReference type="PANTHER" id="PTHR30085">
    <property type="entry name" value="AMINO ACID ABC TRANSPORTER PERMEASE"/>
    <property type="match status" value="1"/>
</dbReference>
<dbReference type="Proteomes" id="UP000033772">
    <property type="component" value="Unassembled WGS sequence"/>
</dbReference>
<dbReference type="SMART" id="SM00062">
    <property type="entry name" value="PBPb"/>
    <property type="match status" value="1"/>
</dbReference>
<evidence type="ECO:0000313" key="7">
    <source>
        <dbReference type="EMBL" id="OIJ24071.1"/>
    </source>
</evidence>
<dbReference type="Gene3D" id="3.40.190.10">
    <property type="entry name" value="Periplasmic binding protein-like II"/>
    <property type="match status" value="2"/>
</dbReference>
<protein>
    <submittedName>
        <fullName evidence="7">Glutamate-binding protein</fullName>
    </submittedName>
</protein>
<evidence type="ECO:0000259" key="6">
    <source>
        <dbReference type="SMART" id="SM00079"/>
    </source>
</evidence>
<proteinExistence type="inferred from homology"/>
<dbReference type="GO" id="GO:0006865">
    <property type="term" value="P:amino acid transport"/>
    <property type="evidence" value="ECO:0007669"/>
    <property type="project" value="TreeGrafter"/>
</dbReference>
<dbReference type="SUPFAM" id="SSF53850">
    <property type="entry name" value="Periplasmic binding protein-like II"/>
    <property type="match status" value="1"/>
</dbReference>
<dbReference type="InterPro" id="IPR001320">
    <property type="entry name" value="Iontro_rcpt_C"/>
</dbReference>
<dbReference type="CDD" id="cd13690">
    <property type="entry name" value="PBP2_GluB"/>
    <property type="match status" value="1"/>
</dbReference>
<dbReference type="GO" id="GO:0005576">
    <property type="term" value="C:extracellular region"/>
    <property type="evidence" value="ECO:0007669"/>
    <property type="project" value="TreeGrafter"/>
</dbReference>
<dbReference type="PROSITE" id="PS51257">
    <property type="entry name" value="PROKAR_LIPOPROTEIN"/>
    <property type="match status" value="1"/>
</dbReference>
<dbReference type="OrthoDB" id="9807888at2"/>
<feature type="domain" description="Ionotropic glutamate receptor C-terminal" evidence="6">
    <location>
        <begin position="35"/>
        <end position="249"/>
    </location>
</feature>
<evidence type="ECO:0000256" key="2">
    <source>
        <dbReference type="ARBA" id="ARBA00022448"/>
    </source>
</evidence>
<dbReference type="InterPro" id="IPR001638">
    <property type="entry name" value="Solute-binding_3/MltF_N"/>
</dbReference>
<dbReference type="GO" id="GO:0015276">
    <property type="term" value="F:ligand-gated monoatomic ion channel activity"/>
    <property type="evidence" value="ECO:0007669"/>
    <property type="project" value="InterPro"/>
</dbReference>
<feature type="domain" description="Solute-binding protein family 3/N-terminal" evidence="5">
    <location>
        <begin position="35"/>
        <end position="258"/>
    </location>
</feature>
<accession>A0A1J4MZG2</accession>
<dbReference type="InterPro" id="IPR051455">
    <property type="entry name" value="Bact_solute-bind_prot3"/>
</dbReference>
<dbReference type="RefSeq" id="WP_045546741.1">
    <property type="nucleotide sequence ID" value="NZ_JZDQ02000047.1"/>
</dbReference>
<feature type="signal peptide" evidence="4">
    <location>
        <begin position="1"/>
        <end position="23"/>
    </location>
</feature>
<dbReference type="AlphaFoldDB" id="A0A1J4MZG2"/>
<name>A0A1J4MZG2_9ACTN</name>
<keyword evidence="2" id="KW-0813">Transport</keyword>
<sequence length="271" mass="29079">MKFQKIAALVGALALAGSLAACGSDDSGSDAGGDKIKIGIKFDQPGLGFKESDGSYSGFDVDMAEYIAKGLGYDEDQIQWVEAVSANRETFLKDGTVDMILATYSITDERKAEVDFAGPYYVAGQDLLVAADNTDITGPESLDGKKLCSVTGSTSAQKVKDEYSKGVQLQEFDTYSKCVGAIENGQLDAMTTDNIILAGFAQQDPGKFKIVGKPFSEENYGVGLPKGSKDRDKINDLIEKSFEDGAWEKAFNDNLGDSGYELPEPPTVDRY</sequence>
<reference evidence="7" key="1">
    <citation type="submission" date="2016-10" db="EMBL/GenBank/DDBJ databases">
        <title>Draft Genome Sequence of Nocardioides luteus Strain BAFB, an Alkane-Degrading Bacterium Isolated from JP-7 Polluted Soil.</title>
        <authorList>
            <person name="Brown L."/>
            <person name="Ruiz O.N."/>
            <person name="Gunasekera T."/>
        </authorList>
    </citation>
    <scope>NUCLEOTIDE SEQUENCE [LARGE SCALE GENOMIC DNA]</scope>
    <source>
        <strain evidence="7">BAFB</strain>
    </source>
</reference>
<dbReference type="Pfam" id="PF00497">
    <property type="entry name" value="SBP_bac_3"/>
    <property type="match status" value="1"/>
</dbReference>
<dbReference type="GO" id="GO:0030288">
    <property type="term" value="C:outer membrane-bounded periplasmic space"/>
    <property type="evidence" value="ECO:0007669"/>
    <property type="project" value="TreeGrafter"/>
</dbReference>
<organism evidence="7 8">
    <name type="scientific">Nocardioides luteus</name>
    <dbReference type="NCBI Taxonomy" id="1844"/>
    <lineage>
        <taxon>Bacteria</taxon>
        <taxon>Bacillati</taxon>
        <taxon>Actinomycetota</taxon>
        <taxon>Actinomycetes</taxon>
        <taxon>Propionibacteriales</taxon>
        <taxon>Nocardioidaceae</taxon>
        <taxon>Nocardioides</taxon>
    </lineage>
</organism>
<dbReference type="EMBL" id="JZDQ02000047">
    <property type="protein sequence ID" value="OIJ24071.1"/>
    <property type="molecule type" value="Genomic_DNA"/>
</dbReference>
<comment type="similarity">
    <text evidence="1">Belongs to the bacterial solute-binding protein 3 family.</text>
</comment>
<gene>
    <name evidence="7" type="ORF">UG56_024845</name>
</gene>
<evidence type="ECO:0000256" key="1">
    <source>
        <dbReference type="ARBA" id="ARBA00010333"/>
    </source>
</evidence>
<keyword evidence="3 4" id="KW-0732">Signal</keyword>